<reference evidence="5 6" key="1">
    <citation type="submission" date="2021-03" db="EMBL/GenBank/DDBJ databases">
        <authorList>
            <person name="Kanchanasin P."/>
            <person name="Saeng-In P."/>
            <person name="Phongsopitanun W."/>
            <person name="Yuki M."/>
            <person name="Kudo T."/>
            <person name="Ohkuma M."/>
            <person name="Tanasupawat S."/>
        </authorList>
    </citation>
    <scope>NUCLEOTIDE SEQUENCE [LARGE SCALE GENOMIC DNA]</scope>
    <source>
        <strain evidence="5 6">L46</strain>
    </source>
</reference>
<feature type="domain" description="Carboxyltransferase" evidence="4">
    <location>
        <begin position="1"/>
        <end position="189"/>
    </location>
</feature>
<dbReference type="Gene3D" id="3.30.1360.40">
    <property type="match status" value="1"/>
</dbReference>
<sequence length="202" mass="20599">MRILRNGDRALLVEPPGAEATLGLYAALSAAPPPGVADVVPAARTLTLLLDPSADPAAVAAAVRGARPGAAAGPAAAVEVPVVYDGPDLAEVAALTGLTPDGVVAAHTGTPWRVAFTGFAPGFGYLDGGDPRLDVPRRGTPRVRVPAGAVGLAGRFSGVYPVDSPGGWQLIGRTEAVLWDLDRDPPALLRPGGKVRFVRREP</sequence>
<evidence type="ECO:0000256" key="2">
    <source>
        <dbReference type="ARBA" id="ARBA00022801"/>
    </source>
</evidence>
<dbReference type="GO" id="GO:0016787">
    <property type="term" value="F:hydrolase activity"/>
    <property type="evidence" value="ECO:0007669"/>
    <property type="project" value="UniProtKB-KW"/>
</dbReference>
<comment type="caution">
    <text evidence="5">The sequence shown here is derived from an EMBL/GenBank/DDBJ whole genome shotgun (WGS) entry which is preliminary data.</text>
</comment>
<keyword evidence="1" id="KW-0547">Nucleotide-binding</keyword>
<dbReference type="Proteomes" id="UP000666915">
    <property type="component" value="Unassembled WGS sequence"/>
</dbReference>
<keyword evidence="3" id="KW-0067">ATP-binding</keyword>
<dbReference type="SMART" id="SM00796">
    <property type="entry name" value="AHS1"/>
    <property type="match status" value="1"/>
</dbReference>
<dbReference type="SUPFAM" id="SSF160467">
    <property type="entry name" value="PH0987 N-terminal domain-like"/>
    <property type="match status" value="1"/>
</dbReference>
<protein>
    <submittedName>
        <fullName evidence="5">Allophanate hydrolase subunit 1</fullName>
    </submittedName>
</protein>
<dbReference type="PANTHER" id="PTHR34698:SF2">
    <property type="entry name" value="5-OXOPROLINASE SUBUNIT B"/>
    <property type="match status" value="1"/>
</dbReference>
<dbReference type="Gene3D" id="2.40.100.10">
    <property type="entry name" value="Cyclophilin-like"/>
    <property type="match status" value="1"/>
</dbReference>
<dbReference type="Pfam" id="PF02682">
    <property type="entry name" value="CT_C_D"/>
    <property type="match status" value="1"/>
</dbReference>
<gene>
    <name evidence="5" type="ORF">J4557_45005</name>
</gene>
<name>A0ABS3RGI0_9ACTN</name>
<dbReference type="InterPro" id="IPR029000">
    <property type="entry name" value="Cyclophilin-like_dom_sf"/>
</dbReference>
<evidence type="ECO:0000256" key="3">
    <source>
        <dbReference type="ARBA" id="ARBA00022840"/>
    </source>
</evidence>
<dbReference type="PANTHER" id="PTHR34698">
    <property type="entry name" value="5-OXOPROLINASE SUBUNIT B"/>
    <property type="match status" value="1"/>
</dbReference>
<evidence type="ECO:0000313" key="6">
    <source>
        <dbReference type="Proteomes" id="UP000666915"/>
    </source>
</evidence>
<evidence type="ECO:0000256" key="1">
    <source>
        <dbReference type="ARBA" id="ARBA00022741"/>
    </source>
</evidence>
<proteinExistence type="predicted"/>
<dbReference type="RefSeq" id="WP_208273378.1">
    <property type="nucleotide sequence ID" value="NZ_JAGEOK010000050.1"/>
</dbReference>
<dbReference type="EMBL" id="JAGEOK010000050">
    <property type="protein sequence ID" value="MBO2444699.1"/>
    <property type="molecule type" value="Genomic_DNA"/>
</dbReference>
<evidence type="ECO:0000313" key="5">
    <source>
        <dbReference type="EMBL" id="MBO2444699.1"/>
    </source>
</evidence>
<keyword evidence="6" id="KW-1185">Reference proteome</keyword>
<keyword evidence="2 5" id="KW-0378">Hydrolase</keyword>
<accession>A0ABS3RGI0</accession>
<evidence type="ECO:0000259" key="4">
    <source>
        <dbReference type="SMART" id="SM00796"/>
    </source>
</evidence>
<dbReference type="InterPro" id="IPR003833">
    <property type="entry name" value="CT_C_D"/>
</dbReference>
<dbReference type="InterPro" id="IPR010016">
    <property type="entry name" value="PxpB"/>
</dbReference>
<organism evidence="5 6">
    <name type="scientific">Actinomadura nitritigenes</name>
    <dbReference type="NCBI Taxonomy" id="134602"/>
    <lineage>
        <taxon>Bacteria</taxon>
        <taxon>Bacillati</taxon>
        <taxon>Actinomycetota</taxon>
        <taxon>Actinomycetes</taxon>
        <taxon>Streptosporangiales</taxon>
        <taxon>Thermomonosporaceae</taxon>
        <taxon>Actinomadura</taxon>
    </lineage>
</organism>
<dbReference type="SUPFAM" id="SSF50891">
    <property type="entry name" value="Cyclophilin-like"/>
    <property type="match status" value="1"/>
</dbReference>